<proteinExistence type="predicted"/>
<keyword evidence="4" id="KW-0862">Zinc</keyword>
<keyword evidence="5" id="KW-0539">Nucleus</keyword>
<dbReference type="GO" id="GO:0008270">
    <property type="term" value="F:zinc ion binding"/>
    <property type="evidence" value="ECO:0007669"/>
    <property type="project" value="UniProtKB-KW"/>
</dbReference>
<comment type="caution">
    <text evidence="6">The sequence shown here is derived from an EMBL/GenBank/DDBJ whole genome shotgun (WGS) entry which is preliminary data.</text>
</comment>
<evidence type="ECO:0008006" key="8">
    <source>
        <dbReference type="Google" id="ProtNLM"/>
    </source>
</evidence>
<organism evidence="6 7">
    <name type="scientific">Elysia crispata</name>
    <name type="common">lettuce slug</name>
    <dbReference type="NCBI Taxonomy" id="231223"/>
    <lineage>
        <taxon>Eukaryota</taxon>
        <taxon>Metazoa</taxon>
        <taxon>Spiralia</taxon>
        <taxon>Lophotrochozoa</taxon>
        <taxon>Mollusca</taxon>
        <taxon>Gastropoda</taxon>
        <taxon>Heterobranchia</taxon>
        <taxon>Euthyneura</taxon>
        <taxon>Panpulmonata</taxon>
        <taxon>Sacoglossa</taxon>
        <taxon>Placobranchoidea</taxon>
        <taxon>Plakobranchidae</taxon>
        <taxon>Elysia</taxon>
    </lineage>
</organism>
<dbReference type="PANTHER" id="PTHR46481">
    <property type="entry name" value="ZINC FINGER BED DOMAIN-CONTAINING PROTEIN 4"/>
    <property type="match status" value="1"/>
</dbReference>
<evidence type="ECO:0000256" key="1">
    <source>
        <dbReference type="ARBA" id="ARBA00004123"/>
    </source>
</evidence>
<dbReference type="Proteomes" id="UP001283361">
    <property type="component" value="Unassembled WGS sequence"/>
</dbReference>
<dbReference type="SUPFAM" id="SSF53098">
    <property type="entry name" value="Ribonuclease H-like"/>
    <property type="match status" value="1"/>
</dbReference>
<evidence type="ECO:0000256" key="3">
    <source>
        <dbReference type="ARBA" id="ARBA00022771"/>
    </source>
</evidence>
<dbReference type="EMBL" id="JAWDGP010000945">
    <property type="protein sequence ID" value="KAK3796062.1"/>
    <property type="molecule type" value="Genomic_DNA"/>
</dbReference>
<evidence type="ECO:0000256" key="2">
    <source>
        <dbReference type="ARBA" id="ARBA00022723"/>
    </source>
</evidence>
<name>A0AAE1B086_9GAST</name>
<evidence type="ECO:0000256" key="5">
    <source>
        <dbReference type="ARBA" id="ARBA00023242"/>
    </source>
</evidence>
<gene>
    <name evidence="6" type="ORF">RRG08_065071</name>
</gene>
<dbReference type="GO" id="GO:0005634">
    <property type="term" value="C:nucleus"/>
    <property type="evidence" value="ECO:0007669"/>
    <property type="project" value="UniProtKB-SubCell"/>
</dbReference>
<comment type="subcellular location">
    <subcellularLocation>
        <location evidence="1">Nucleus</location>
    </subcellularLocation>
</comment>
<sequence length="436" mass="49254">MNIETESGNTCRSSMAGGTDKVVVAHIQKLLNFSAKPTFWEIYDQAQEHVWSLANLNVTGQNYSLVLAGSFLTICHTECLSNKHTAKTCQKTCYFCTGFHSIILQRQQKLAPSGSRTHCKPDTHLLNSSSLDAYYSKSGAQGRYRSTLVQLHVHGSLLYESEFCFDISLDLDRYHEVMVHSSVQAGNGMVNQETRLRLMLFGSYLCIGFASGSNESSEVIIKNYQSSTVGFLDFILASRRFVAYRTLASIKRPLPYKSQTQFAKVCYPNRRNISTAVSLRRFILALDPQYEITERKKITQDIILRLHEKEEALKKELENTEHIALTTDEWTSRTTKGYMAVTARFIDNNMTLQSGVLVTRRITSSVTSENIKDELNFVIDSWSIQQKVFAIVTDNVVNMKLAIYLLNKRHLPCFAHALNLAVQDVVYKVAGLNAIP</sequence>
<protein>
    <recommendedName>
        <fullName evidence="8">DUF659 domain-containing protein</fullName>
    </recommendedName>
</protein>
<keyword evidence="2" id="KW-0479">Metal-binding</keyword>
<evidence type="ECO:0000256" key="4">
    <source>
        <dbReference type="ARBA" id="ARBA00022833"/>
    </source>
</evidence>
<dbReference type="PANTHER" id="PTHR46481:SF10">
    <property type="entry name" value="ZINC FINGER BED DOMAIN-CONTAINING PROTEIN 39"/>
    <property type="match status" value="1"/>
</dbReference>
<dbReference type="InterPro" id="IPR012337">
    <property type="entry name" value="RNaseH-like_sf"/>
</dbReference>
<reference evidence="6" key="1">
    <citation type="journal article" date="2023" name="G3 (Bethesda)">
        <title>A reference genome for the long-term kleptoplast-retaining sea slug Elysia crispata morphotype clarki.</title>
        <authorList>
            <person name="Eastman K.E."/>
            <person name="Pendleton A.L."/>
            <person name="Shaikh M.A."/>
            <person name="Suttiyut T."/>
            <person name="Ogas R."/>
            <person name="Tomko P."/>
            <person name="Gavelis G."/>
            <person name="Widhalm J.R."/>
            <person name="Wisecaver J.H."/>
        </authorList>
    </citation>
    <scope>NUCLEOTIDE SEQUENCE</scope>
    <source>
        <strain evidence="6">ECLA1</strain>
    </source>
</reference>
<dbReference type="AlphaFoldDB" id="A0AAE1B086"/>
<dbReference type="InterPro" id="IPR052035">
    <property type="entry name" value="ZnF_BED_domain_contain"/>
</dbReference>
<evidence type="ECO:0000313" key="6">
    <source>
        <dbReference type="EMBL" id="KAK3796062.1"/>
    </source>
</evidence>
<keyword evidence="7" id="KW-1185">Reference proteome</keyword>
<accession>A0AAE1B086</accession>
<keyword evidence="3" id="KW-0863">Zinc-finger</keyword>
<evidence type="ECO:0000313" key="7">
    <source>
        <dbReference type="Proteomes" id="UP001283361"/>
    </source>
</evidence>